<dbReference type="RefSeq" id="WP_207164484.1">
    <property type="nucleotide sequence ID" value="NZ_CP071382.1"/>
</dbReference>
<keyword evidence="6" id="KW-0812">Transmembrane</keyword>
<dbReference type="PANTHER" id="PTHR32347:SF14">
    <property type="entry name" value="EFFLUX SYSTEM COMPONENT YKNX-RELATED"/>
    <property type="match status" value="1"/>
</dbReference>
<evidence type="ECO:0000256" key="6">
    <source>
        <dbReference type="SAM" id="Phobius"/>
    </source>
</evidence>
<dbReference type="Pfam" id="PF25876">
    <property type="entry name" value="HH_MFP_RND"/>
    <property type="match status" value="1"/>
</dbReference>
<feature type="domain" description="Multidrug resistance protein MdtA-like barrel-sandwich hybrid" evidence="8">
    <location>
        <begin position="84"/>
        <end position="241"/>
    </location>
</feature>
<keyword evidence="6" id="KW-1133">Transmembrane helix</keyword>
<keyword evidence="6" id="KW-0472">Membrane</keyword>
<protein>
    <submittedName>
        <fullName evidence="10">Efflux RND transporter periplasmic adaptor subunit</fullName>
    </submittedName>
</protein>
<dbReference type="PANTHER" id="PTHR32347">
    <property type="entry name" value="EFFLUX SYSTEM COMPONENT YKNX-RELATED"/>
    <property type="match status" value="1"/>
</dbReference>
<dbReference type="NCBIfam" id="TIGR01730">
    <property type="entry name" value="RND_mfp"/>
    <property type="match status" value="1"/>
</dbReference>
<evidence type="ECO:0000256" key="1">
    <source>
        <dbReference type="ARBA" id="ARBA00004196"/>
    </source>
</evidence>
<dbReference type="InterPro" id="IPR058624">
    <property type="entry name" value="MdtA-like_HH"/>
</dbReference>
<feature type="domain" description="Multidrug resistance protein MdtA-like alpha-helical hairpin" evidence="7">
    <location>
        <begin position="132"/>
        <end position="202"/>
    </location>
</feature>
<evidence type="ECO:0000256" key="5">
    <source>
        <dbReference type="SAM" id="MobiDB-lite"/>
    </source>
</evidence>
<feature type="transmembrane region" description="Helical" evidence="6">
    <location>
        <begin position="32"/>
        <end position="49"/>
    </location>
</feature>
<dbReference type="PRINTS" id="PR01490">
    <property type="entry name" value="RTXTOXIND"/>
</dbReference>
<name>A0ABX7Q6N1_9BACT</name>
<keyword evidence="3 4" id="KW-0175">Coiled coil</keyword>
<evidence type="ECO:0000259" key="8">
    <source>
        <dbReference type="Pfam" id="PF25917"/>
    </source>
</evidence>
<gene>
    <name evidence="10" type="ORF">JZM60_05375</name>
</gene>
<feature type="domain" description="CusB-like beta-barrel" evidence="9">
    <location>
        <begin position="253"/>
        <end position="327"/>
    </location>
</feature>
<dbReference type="InterPro" id="IPR050465">
    <property type="entry name" value="UPF0194_transport"/>
</dbReference>
<dbReference type="Proteomes" id="UP000663651">
    <property type="component" value="Chromosome"/>
</dbReference>
<dbReference type="Gene3D" id="1.10.287.470">
    <property type="entry name" value="Helix hairpin bin"/>
    <property type="match status" value="1"/>
</dbReference>
<dbReference type="Gene3D" id="2.40.30.170">
    <property type="match status" value="1"/>
</dbReference>
<evidence type="ECO:0000259" key="9">
    <source>
        <dbReference type="Pfam" id="PF25954"/>
    </source>
</evidence>
<dbReference type="InterPro" id="IPR058792">
    <property type="entry name" value="Beta-barrel_RND_2"/>
</dbReference>
<evidence type="ECO:0000259" key="7">
    <source>
        <dbReference type="Pfam" id="PF25876"/>
    </source>
</evidence>
<dbReference type="Pfam" id="PF25954">
    <property type="entry name" value="Beta-barrel_RND_2"/>
    <property type="match status" value="1"/>
</dbReference>
<proteinExistence type="inferred from homology"/>
<keyword evidence="11" id="KW-1185">Reference proteome</keyword>
<evidence type="ECO:0000256" key="2">
    <source>
        <dbReference type="ARBA" id="ARBA00009477"/>
    </source>
</evidence>
<dbReference type="Pfam" id="PF25917">
    <property type="entry name" value="BSH_RND"/>
    <property type="match status" value="1"/>
</dbReference>
<reference evidence="10 11" key="1">
    <citation type="submission" date="2021-03" db="EMBL/GenBank/DDBJ databases">
        <title>Geobacter metallireducens gen. nov. sp. nov., a microorganism capable of coupling the complete oxidation of organic compounds to the reduction of iron and other metals.</title>
        <authorList>
            <person name="Li Y."/>
        </authorList>
    </citation>
    <scope>NUCLEOTIDE SEQUENCE [LARGE SCALE GENOMIC DNA]</scope>
    <source>
        <strain evidence="10 11">Jerry-YX</strain>
    </source>
</reference>
<dbReference type="InterPro" id="IPR058625">
    <property type="entry name" value="MdtA-like_BSH"/>
</dbReference>
<dbReference type="Gene3D" id="2.40.50.100">
    <property type="match status" value="1"/>
</dbReference>
<comment type="subcellular location">
    <subcellularLocation>
        <location evidence="1">Cell envelope</location>
    </subcellularLocation>
</comment>
<dbReference type="InterPro" id="IPR006143">
    <property type="entry name" value="RND_pump_MFP"/>
</dbReference>
<organism evidence="10 11">
    <name type="scientific">Geobacter benzoatilyticus</name>
    <dbReference type="NCBI Taxonomy" id="2815309"/>
    <lineage>
        <taxon>Bacteria</taxon>
        <taxon>Pseudomonadati</taxon>
        <taxon>Thermodesulfobacteriota</taxon>
        <taxon>Desulfuromonadia</taxon>
        <taxon>Geobacterales</taxon>
        <taxon>Geobacteraceae</taxon>
        <taxon>Geobacter</taxon>
    </lineage>
</organism>
<evidence type="ECO:0000313" key="10">
    <source>
        <dbReference type="EMBL" id="QSV46705.1"/>
    </source>
</evidence>
<accession>A0ABX7Q6N1</accession>
<dbReference type="EMBL" id="CP071382">
    <property type="protein sequence ID" value="QSV46705.1"/>
    <property type="molecule type" value="Genomic_DNA"/>
</dbReference>
<feature type="region of interest" description="Disordered" evidence="5">
    <location>
        <begin position="349"/>
        <end position="381"/>
    </location>
</feature>
<evidence type="ECO:0000313" key="11">
    <source>
        <dbReference type="Proteomes" id="UP000663651"/>
    </source>
</evidence>
<comment type="similarity">
    <text evidence="2">Belongs to the membrane fusion protein (MFP) (TC 8.A.1) family.</text>
</comment>
<evidence type="ECO:0000256" key="3">
    <source>
        <dbReference type="ARBA" id="ARBA00023054"/>
    </source>
</evidence>
<dbReference type="Gene3D" id="2.40.420.20">
    <property type="match status" value="1"/>
</dbReference>
<evidence type="ECO:0000256" key="4">
    <source>
        <dbReference type="SAM" id="Coils"/>
    </source>
</evidence>
<dbReference type="SUPFAM" id="SSF111369">
    <property type="entry name" value="HlyD-like secretion proteins"/>
    <property type="match status" value="1"/>
</dbReference>
<sequence>MKDANDNQPSQDAALKQLIETSHGKLLTNRRLWLAGALVAIAVAFLLFLRFGKEEAGLSYVTEQAVTGTLVVKVSATGNLEPTNKVDVGSELSGIVDKVFVDDNARVEKGQVLAILDISKLRDAVTKSRANLAAARAQVLQAEATVAETRANLARYRQVSKLSGGKVPSKSEMDTAEANLKRAEANEASARAGVSQARAELQSDETNLTKASIRSPINGVVLKRSVEPGQTVAASFQAPVLFTLAEDLTKMELQVDVDEADVGQVQVGQKATFTVDAWPGRRYSAVITRVSYGSQEEDGVISYLTVLEVKNEDISLRPGMTGTAEITTLIRQKALLVPNAALRFTPPATAAEQGKSRGSVLGALMPRPPQQEKKTAATTGNDAPRVWVLRGGVPVPIEVRTGATNGRVTEITGGGLKEGMAVITETRGNAS</sequence>
<feature type="coiled-coil region" evidence="4">
    <location>
        <begin position="118"/>
        <end position="200"/>
    </location>
</feature>